<comment type="caution">
    <text evidence="10">The sequence shown here is derived from an EMBL/GenBank/DDBJ whole genome shotgun (WGS) entry which is preliminary data.</text>
</comment>
<keyword evidence="4" id="KW-0378">Hydrolase</keyword>
<dbReference type="SUPFAM" id="SSF53649">
    <property type="entry name" value="Alkaline phosphatase-like"/>
    <property type="match status" value="1"/>
</dbReference>
<sequence length="476" mass="52398">MFHRLSVKKPSEFNFKMMAALVSLLFIAAGCSHIKTSNQSPKNVILLIADGMGPAHIKAYRIFNDDPSTPGVDPMLFDPLLVGTLSTDNHIGHSMAVNNSGSQNLNNSSDTHYQVTDSAASATAYSAGIKSYNGAIAVDNNKAPVPTVLEVAKQKGLNTGLVATSQIVHATPAAFIAHEPSRRNYNNIADQFLDNTYNNQPMVDVFLGGGWQYFKRDDRDLTLELEQQGFDVITQSSELKTAGDKVAGLFADIGLPRVLQRTEKHPSLAEMTNAAINRLEQGNDDKGFFLMVEGSQIDWASHDNNVAGMMHEMDDFASAIKAAVSYAEKDGDTLVLVTADHETGGLSVGARVEDRDYYQFNVHPIKRMKQSLPDYAEQVMQENSIEIFLSDLGITLTELESKQWAQLQGRDDKRQIYGFLKNTVNRASFAGWTTHGHTGVDVNLYAYGVGAEQFYGHHDNTFIGQKLLNWLNNLSE</sequence>
<comment type="cofactor">
    <cofactor evidence="8">
        <name>Mg(2+)</name>
        <dbReference type="ChEBI" id="CHEBI:18420"/>
    </cofactor>
    <text evidence="8">Binds 1 Mg(2+) ion.</text>
</comment>
<dbReference type="InterPro" id="IPR018299">
    <property type="entry name" value="Alkaline_phosphatase_AS"/>
</dbReference>
<keyword evidence="11" id="KW-1185">Reference proteome</keyword>
<evidence type="ECO:0000256" key="3">
    <source>
        <dbReference type="ARBA" id="ARBA00022723"/>
    </source>
</evidence>
<evidence type="ECO:0000256" key="8">
    <source>
        <dbReference type="PIRSR" id="PIRSR601952-2"/>
    </source>
</evidence>
<dbReference type="PROSITE" id="PS51257">
    <property type="entry name" value="PROKAR_LIPOPROTEIN"/>
    <property type="match status" value="1"/>
</dbReference>
<dbReference type="GO" id="GO:0004035">
    <property type="term" value="F:alkaline phosphatase activity"/>
    <property type="evidence" value="ECO:0007669"/>
    <property type="project" value="TreeGrafter"/>
</dbReference>
<comment type="cofactor">
    <cofactor evidence="8">
        <name>Zn(2+)</name>
        <dbReference type="ChEBI" id="CHEBI:29105"/>
    </cofactor>
    <text evidence="8">Binds 2 Zn(2+) ions.</text>
</comment>
<feature type="binding site" evidence="8">
    <location>
        <position position="298"/>
    </location>
    <ligand>
        <name>Zn(2+)</name>
        <dbReference type="ChEBI" id="CHEBI:29105"/>
        <label>2</label>
    </ligand>
</feature>
<dbReference type="Proteomes" id="UP000245790">
    <property type="component" value="Unassembled WGS sequence"/>
</dbReference>
<evidence type="ECO:0000313" key="10">
    <source>
        <dbReference type="EMBL" id="PWK48600.1"/>
    </source>
</evidence>
<keyword evidence="3 8" id="KW-0479">Metal-binding</keyword>
<organism evidence="10 11">
    <name type="scientific">Pleionea mediterranea</name>
    <dbReference type="NCBI Taxonomy" id="523701"/>
    <lineage>
        <taxon>Bacteria</taxon>
        <taxon>Pseudomonadati</taxon>
        <taxon>Pseudomonadota</taxon>
        <taxon>Gammaproteobacteria</taxon>
        <taxon>Oceanospirillales</taxon>
        <taxon>Pleioneaceae</taxon>
        <taxon>Pleionea</taxon>
    </lineage>
</organism>
<dbReference type="PANTHER" id="PTHR11596">
    <property type="entry name" value="ALKALINE PHOSPHATASE"/>
    <property type="match status" value="1"/>
</dbReference>
<dbReference type="GO" id="GO:0046872">
    <property type="term" value="F:metal ion binding"/>
    <property type="evidence" value="ECO:0007669"/>
    <property type="project" value="UniProtKB-KW"/>
</dbReference>
<feature type="binding site" evidence="8">
    <location>
        <position position="302"/>
    </location>
    <ligand>
        <name>Zn(2+)</name>
        <dbReference type="ChEBI" id="CHEBI:29105"/>
        <label>2</label>
    </ligand>
</feature>
<feature type="binding site" evidence="8">
    <location>
        <position position="340"/>
    </location>
    <ligand>
        <name>Zn(2+)</name>
        <dbReference type="ChEBI" id="CHEBI:29105"/>
        <label>2</label>
    </ligand>
</feature>
<evidence type="ECO:0000256" key="6">
    <source>
        <dbReference type="ARBA" id="ARBA00022842"/>
    </source>
</evidence>
<dbReference type="PROSITE" id="PS00123">
    <property type="entry name" value="ALKALINE_PHOSPHATASE"/>
    <property type="match status" value="1"/>
</dbReference>
<dbReference type="InterPro" id="IPR001952">
    <property type="entry name" value="Alkaline_phosphatase"/>
</dbReference>
<protein>
    <submittedName>
        <fullName evidence="10">Alkaline phosphatase</fullName>
    </submittedName>
</protein>
<dbReference type="SMART" id="SM00098">
    <property type="entry name" value="alkPPc"/>
    <property type="match status" value="1"/>
</dbReference>
<keyword evidence="5 8" id="KW-0862">Zinc</keyword>
<feature type="binding site" evidence="8">
    <location>
        <position position="169"/>
    </location>
    <ligand>
        <name>Mg(2+)</name>
        <dbReference type="ChEBI" id="CHEBI:18420"/>
    </ligand>
</feature>
<accession>A0A316FLJ8</accession>
<dbReference type="OrthoDB" id="9794455at2"/>
<evidence type="ECO:0000256" key="7">
    <source>
        <dbReference type="PIRSR" id="PIRSR601952-1"/>
    </source>
</evidence>
<dbReference type="Pfam" id="PF00245">
    <property type="entry name" value="Alk_phosphatase"/>
    <property type="match status" value="1"/>
</dbReference>
<dbReference type="PANTHER" id="PTHR11596:SF5">
    <property type="entry name" value="ALKALINE PHOSPHATASE"/>
    <property type="match status" value="1"/>
</dbReference>
<feature type="binding site" evidence="8">
    <location>
        <position position="171"/>
    </location>
    <ligand>
        <name>Mg(2+)</name>
        <dbReference type="ChEBI" id="CHEBI:18420"/>
    </ligand>
</feature>
<evidence type="ECO:0000256" key="9">
    <source>
        <dbReference type="RuleBase" id="RU003946"/>
    </source>
</evidence>
<feature type="binding site" evidence="8">
    <location>
        <position position="50"/>
    </location>
    <ligand>
        <name>Zn(2+)</name>
        <dbReference type="ChEBI" id="CHEBI:29105"/>
        <label>2</label>
    </ligand>
</feature>
<feature type="binding site" evidence="8">
    <location>
        <position position="50"/>
    </location>
    <ligand>
        <name>Mg(2+)</name>
        <dbReference type="ChEBI" id="CHEBI:18420"/>
    </ligand>
</feature>
<gene>
    <name evidence="10" type="ORF">C8D97_109151</name>
</gene>
<name>A0A316FLJ8_9GAMM</name>
<keyword evidence="2" id="KW-0597">Phosphoprotein</keyword>
<dbReference type="InterPro" id="IPR017850">
    <property type="entry name" value="Alkaline_phosphatase_core_sf"/>
</dbReference>
<dbReference type="RefSeq" id="WP_109764270.1">
    <property type="nucleotide sequence ID" value="NZ_QGGU01000009.1"/>
</dbReference>
<evidence type="ECO:0000256" key="5">
    <source>
        <dbReference type="ARBA" id="ARBA00022833"/>
    </source>
</evidence>
<feature type="binding site" evidence="8">
    <location>
        <position position="341"/>
    </location>
    <ligand>
        <name>Zn(2+)</name>
        <dbReference type="ChEBI" id="CHEBI:29105"/>
        <label>2</label>
    </ligand>
</feature>
<dbReference type="EMBL" id="QGGU01000009">
    <property type="protein sequence ID" value="PWK48600.1"/>
    <property type="molecule type" value="Genomic_DNA"/>
</dbReference>
<dbReference type="Gene3D" id="3.40.720.10">
    <property type="entry name" value="Alkaline Phosphatase, subunit A"/>
    <property type="match status" value="1"/>
</dbReference>
<dbReference type="PRINTS" id="PR00113">
    <property type="entry name" value="ALKPHPHTASE"/>
</dbReference>
<keyword evidence="6 8" id="KW-0460">Magnesium</keyword>
<evidence type="ECO:0000256" key="2">
    <source>
        <dbReference type="ARBA" id="ARBA00022553"/>
    </source>
</evidence>
<feature type="binding site" evidence="8">
    <location>
        <position position="293"/>
    </location>
    <ligand>
        <name>Mg(2+)</name>
        <dbReference type="ChEBI" id="CHEBI:18420"/>
    </ligand>
</feature>
<feature type="active site" description="Phosphoserine intermediate" evidence="7">
    <location>
        <position position="118"/>
    </location>
</feature>
<evidence type="ECO:0000256" key="4">
    <source>
        <dbReference type="ARBA" id="ARBA00022801"/>
    </source>
</evidence>
<comment type="similarity">
    <text evidence="1 9">Belongs to the alkaline phosphatase family.</text>
</comment>
<proteinExistence type="inferred from homology"/>
<feature type="binding site" evidence="8">
    <location>
        <position position="437"/>
    </location>
    <ligand>
        <name>Zn(2+)</name>
        <dbReference type="ChEBI" id="CHEBI:29105"/>
        <label>2</label>
    </ligand>
</feature>
<dbReference type="Gene3D" id="1.10.60.40">
    <property type="match status" value="1"/>
</dbReference>
<evidence type="ECO:0000256" key="1">
    <source>
        <dbReference type="ARBA" id="ARBA00005984"/>
    </source>
</evidence>
<reference evidence="10 11" key="1">
    <citation type="submission" date="2018-05" db="EMBL/GenBank/DDBJ databases">
        <title>Genomic Encyclopedia of Type Strains, Phase IV (KMG-IV): sequencing the most valuable type-strain genomes for metagenomic binning, comparative biology and taxonomic classification.</title>
        <authorList>
            <person name="Goeker M."/>
        </authorList>
    </citation>
    <scope>NUCLEOTIDE SEQUENCE [LARGE SCALE GENOMIC DNA]</scope>
    <source>
        <strain evidence="10 11">DSM 25350</strain>
    </source>
</reference>
<evidence type="ECO:0000313" key="11">
    <source>
        <dbReference type="Proteomes" id="UP000245790"/>
    </source>
</evidence>
<dbReference type="CDD" id="cd16012">
    <property type="entry name" value="ALP"/>
    <property type="match status" value="1"/>
</dbReference>
<dbReference type="AlphaFoldDB" id="A0A316FLJ8"/>